<feature type="modified residue" description="Phosphohistidine" evidence="2">
    <location>
        <position position="62"/>
    </location>
</feature>
<sequence length="116" mass="12416">MPLTLDTLKEFNTSAGLAYADGDEELYREVLAMFHEQLTDEFAQLPEQLRAGSDDTLARQVHTLKGSAGSVGATRIEGVTKEIDQNLKAGKQPSDELIAVLQASVQAASNELAALA</sequence>
<dbReference type="InterPro" id="IPR036641">
    <property type="entry name" value="HPT_dom_sf"/>
</dbReference>
<evidence type="ECO:0000259" key="3">
    <source>
        <dbReference type="PROSITE" id="PS50894"/>
    </source>
</evidence>
<comment type="caution">
    <text evidence="4">The sequence shown here is derived from an EMBL/GenBank/DDBJ whole genome shotgun (WGS) entry which is preliminary data.</text>
</comment>
<keyword evidence="2" id="KW-0597">Phosphoprotein</keyword>
<dbReference type="SUPFAM" id="SSF47226">
    <property type="entry name" value="Histidine-containing phosphotransfer domain, HPT domain"/>
    <property type="match status" value="1"/>
</dbReference>
<feature type="domain" description="HPt" evidence="3">
    <location>
        <begin position="23"/>
        <end position="115"/>
    </location>
</feature>
<dbReference type="PROSITE" id="PS50894">
    <property type="entry name" value="HPT"/>
    <property type="match status" value="1"/>
</dbReference>
<dbReference type="Pfam" id="PF01627">
    <property type="entry name" value="Hpt"/>
    <property type="match status" value="1"/>
</dbReference>
<organism evidence="4 5">
    <name type="scientific">Vreelandella azerica</name>
    <dbReference type="NCBI Taxonomy" id="2732867"/>
    <lineage>
        <taxon>Bacteria</taxon>
        <taxon>Pseudomonadati</taxon>
        <taxon>Pseudomonadota</taxon>
        <taxon>Gammaproteobacteria</taxon>
        <taxon>Oceanospirillales</taxon>
        <taxon>Halomonadaceae</taxon>
        <taxon>Vreelandella</taxon>
    </lineage>
</organism>
<reference evidence="4 5" key="1">
    <citation type="submission" date="2020-05" db="EMBL/GenBank/DDBJ databases">
        <authorList>
            <person name="Ruan W."/>
            <person name="Jeon C.O."/>
            <person name="Chun B.H."/>
        </authorList>
    </citation>
    <scope>NUCLEOTIDE SEQUENCE [LARGE SCALE GENOMIC DNA]</scope>
    <source>
        <strain evidence="4 5">TBZ9</strain>
    </source>
</reference>
<dbReference type="AlphaFoldDB" id="A0A7Y3TWF1"/>
<gene>
    <name evidence="4" type="ORF">HLB35_04145</name>
</gene>
<evidence type="ECO:0000256" key="2">
    <source>
        <dbReference type="PROSITE-ProRule" id="PRU00110"/>
    </source>
</evidence>
<proteinExistence type="predicted"/>
<evidence type="ECO:0000313" key="4">
    <source>
        <dbReference type="EMBL" id="NOG31158.1"/>
    </source>
</evidence>
<evidence type="ECO:0000256" key="1">
    <source>
        <dbReference type="ARBA" id="ARBA00023012"/>
    </source>
</evidence>
<protein>
    <submittedName>
        <fullName evidence="4">Hpt domain-containing protein</fullName>
    </submittedName>
</protein>
<dbReference type="EMBL" id="JABFHI010000002">
    <property type="protein sequence ID" value="NOG31158.1"/>
    <property type="molecule type" value="Genomic_DNA"/>
</dbReference>
<accession>A0A7Y3TWF1</accession>
<dbReference type="CDD" id="cd00088">
    <property type="entry name" value="HPT"/>
    <property type="match status" value="1"/>
</dbReference>
<evidence type="ECO:0000313" key="5">
    <source>
        <dbReference type="Proteomes" id="UP000588806"/>
    </source>
</evidence>
<dbReference type="SMART" id="SM00073">
    <property type="entry name" value="HPT"/>
    <property type="match status" value="1"/>
</dbReference>
<dbReference type="Gene3D" id="1.20.120.160">
    <property type="entry name" value="HPT domain"/>
    <property type="match status" value="1"/>
</dbReference>
<dbReference type="Proteomes" id="UP000588806">
    <property type="component" value="Unassembled WGS sequence"/>
</dbReference>
<keyword evidence="1" id="KW-0902">Two-component regulatory system</keyword>
<reference evidence="4 5" key="2">
    <citation type="submission" date="2020-06" db="EMBL/GenBank/DDBJ databases">
        <title>Halomonas songnenensis sp. nov., a moderately halophilic bacterium isolated from saline and alkaline soils.</title>
        <authorList>
            <person name="Jiang J."/>
            <person name="Pan Y."/>
        </authorList>
    </citation>
    <scope>NUCLEOTIDE SEQUENCE [LARGE SCALE GENOMIC DNA]</scope>
    <source>
        <strain evidence="4 5">TBZ9</strain>
    </source>
</reference>
<keyword evidence="5" id="KW-1185">Reference proteome</keyword>
<dbReference type="GO" id="GO:0004672">
    <property type="term" value="F:protein kinase activity"/>
    <property type="evidence" value="ECO:0007669"/>
    <property type="project" value="UniProtKB-ARBA"/>
</dbReference>
<name>A0A7Y3TWF1_9GAMM</name>
<dbReference type="RefSeq" id="WP_171701639.1">
    <property type="nucleotide sequence ID" value="NZ_JABFHI010000002.1"/>
</dbReference>
<dbReference type="GO" id="GO:0000160">
    <property type="term" value="P:phosphorelay signal transduction system"/>
    <property type="evidence" value="ECO:0007669"/>
    <property type="project" value="UniProtKB-KW"/>
</dbReference>
<dbReference type="InterPro" id="IPR008207">
    <property type="entry name" value="Sig_transdc_His_kin_Hpt_dom"/>
</dbReference>